<keyword evidence="3" id="KW-1185">Reference proteome</keyword>
<feature type="domain" description="MobA/VirD2-like nuclease" evidence="1">
    <location>
        <begin position="41"/>
        <end position="163"/>
    </location>
</feature>
<dbReference type="InterPro" id="IPR005094">
    <property type="entry name" value="Endonuclease_MobA/VirD2"/>
</dbReference>
<evidence type="ECO:0000259" key="1">
    <source>
        <dbReference type="Pfam" id="PF03432"/>
    </source>
</evidence>
<comment type="caution">
    <text evidence="2">The sequence shown here is derived from an EMBL/GenBank/DDBJ whole genome shotgun (WGS) entry which is preliminary data.</text>
</comment>
<sequence length="340" mass="38295">MIATITIGKSFVHCIGYCLEDKQQLTDEKKKKLTAGDGLRHKNRAEVLAYNQCYGNKKELAEQFRDVKKLSKRVEKPVLHASIRLAPGETLARHQWLSVAEEMAKELGVAGNQYLVVQHHDTKEQHIHLVANRVGFDGKAASTSNNFYKLDKLCRRLEKQYGLTAVLSPKQFLPKDQQLLPRHDARKEKMKEDLKRCLRQATNLADFSGKMEQLSYTVIKGRGITFIDDKKVQVKGSELGYSLATIEKILLAKQVLQIGPDGQKADKSFSQHTPFIPGILDSGLIDMSTAGMQIASAAADLIAELFKPYYPAPDELSAAEAMKQYYRYNKKKKKKRGFGI</sequence>
<proteinExistence type="predicted"/>
<dbReference type="EMBL" id="JAJNEC010000005">
    <property type="protein sequence ID" value="MCD2424344.1"/>
    <property type="molecule type" value="Genomic_DNA"/>
</dbReference>
<dbReference type="Proteomes" id="UP001199816">
    <property type="component" value="Unassembled WGS sequence"/>
</dbReference>
<evidence type="ECO:0000313" key="3">
    <source>
        <dbReference type="Proteomes" id="UP001199816"/>
    </source>
</evidence>
<name>A0ABS8PTD4_9BACT</name>
<organism evidence="2 3">
    <name type="scientific">Niabella pedocola</name>
    <dbReference type="NCBI Taxonomy" id="1752077"/>
    <lineage>
        <taxon>Bacteria</taxon>
        <taxon>Pseudomonadati</taxon>
        <taxon>Bacteroidota</taxon>
        <taxon>Chitinophagia</taxon>
        <taxon>Chitinophagales</taxon>
        <taxon>Chitinophagaceae</taxon>
        <taxon>Niabella</taxon>
    </lineage>
</organism>
<gene>
    <name evidence="2" type="ORF">LQ567_16310</name>
</gene>
<dbReference type="RefSeq" id="WP_231005979.1">
    <property type="nucleotide sequence ID" value="NZ_JAJNEC010000005.1"/>
</dbReference>
<dbReference type="Pfam" id="PF03432">
    <property type="entry name" value="Relaxase"/>
    <property type="match status" value="1"/>
</dbReference>
<protein>
    <submittedName>
        <fullName evidence="2">Relaxase/mobilization nuclease domain-containing protein</fullName>
    </submittedName>
</protein>
<evidence type="ECO:0000313" key="2">
    <source>
        <dbReference type="EMBL" id="MCD2424344.1"/>
    </source>
</evidence>
<reference evidence="2 3" key="1">
    <citation type="submission" date="2021-11" db="EMBL/GenBank/DDBJ databases">
        <title>Genomic of Niabella pedocola.</title>
        <authorList>
            <person name="Wu T."/>
        </authorList>
    </citation>
    <scope>NUCLEOTIDE SEQUENCE [LARGE SCALE GENOMIC DNA]</scope>
    <source>
        <strain evidence="2 3">JCM 31011</strain>
    </source>
</reference>
<accession>A0ABS8PTD4</accession>